<name>A0A918PRP2_9BACT</name>
<keyword evidence="3" id="KW-1185">Reference proteome</keyword>
<organism evidence="2 3">
    <name type="scientific">Echinicola pacifica</name>
    <dbReference type="NCBI Taxonomy" id="346377"/>
    <lineage>
        <taxon>Bacteria</taxon>
        <taxon>Pseudomonadati</taxon>
        <taxon>Bacteroidota</taxon>
        <taxon>Cytophagia</taxon>
        <taxon>Cytophagales</taxon>
        <taxon>Cyclobacteriaceae</taxon>
        <taxon>Echinicola</taxon>
    </lineage>
</organism>
<keyword evidence="1" id="KW-1133">Transmembrane helix</keyword>
<keyword evidence="1" id="KW-0472">Membrane</keyword>
<evidence type="ECO:0000313" key="2">
    <source>
        <dbReference type="EMBL" id="GGZ20862.1"/>
    </source>
</evidence>
<protein>
    <submittedName>
        <fullName evidence="2">Uncharacterized protein</fullName>
    </submittedName>
</protein>
<keyword evidence="1" id="KW-0812">Transmembrane</keyword>
<dbReference type="Proteomes" id="UP000619457">
    <property type="component" value="Unassembled WGS sequence"/>
</dbReference>
<gene>
    <name evidence="2" type="ORF">GCM10007049_11820</name>
</gene>
<dbReference type="EMBL" id="BMWX01000002">
    <property type="protein sequence ID" value="GGZ20862.1"/>
    <property type="molecule type" value="Genomic_DNA"/>
</dbReference>
<feature type="transmembrane region" description="Helical" evidence="1">
    <location>
        <begin position="79"/>
        <end position="102"/>
    </location>
</feature>
<feature type="transmembrane region" description="Helical" evidence="1">
    <location>
        <begin position="48"/>
        <end position="67"/>
    </location>
</feature>
<evidence type="ECO:0000256" key="1">
    <source>
        <dbReference type="SAM" id="Phobius"/>
    </source>
</evidence>
<reference evidence="2" key="2">
    <citation type="submission" date="2020-09" db="EMBL/GenBank/DDBJ databases">
        <authorList>
            <person name="Sun Q."/>
            <person name="Kim S."/>
        </authorList>
    </citation>
    <scope>NUCLEOTIDE SEQUENCE</scope>
    <source>
        <strain evidence="2">KCTC 12368</strain>
    </source>
</reference>
<dbReference type="AlphaFoldDB" id="A0A918PRP2"/>
<evidence type="ECO:0000313" key="3">
    <source>
        <dbReference type="Proteomes" id="UP000619457"/>
    </source>
</evidence>
<comment type="caution">
    <text evidence="2">The sequence shown here is derived from an EMBL/GenBank/DDBJ whole genome shotgun (WGS) entry which is preliminary data.</text>
</comment>
<reference evidence="2" key="1">
    <citation type="journal article" date="2014" name="Int. J. Syst. Evol. Microbiol.">
        <title>Complete genome sequence of Corynebacterium casei LMG S-19264T (=DSM 44701T), isolated from a smear-ripened cheese.</title>
        <authorList>
            <consortium name="US DOE Joint Genome Institute (JGI-PGF)"/>
            <person name="Walter F."/>
            <person name="Albersmeier A."/>
            <person name="Kalinowski J."/>
            <person name="Ruckert C."/>
        </authorList>
    </citation>
    <scope>NUCLEOTIDE SEQUENCE</scope>
    <source>
        <strain evidence="2">KCTC 12368</strain>
    </source>
</reference>
<accession>A0A918PRP2</accession>
<sequence length="123" mass="13732">MLILSTTNQMLNLSQEIASLLTDECNEFRLFIAEKKIKQLSRLTRSSTLLYLSAGCFVFSGILQVITQASTYSFLPSNLLYLGAVLVLVGLGILISYSYHTITIRKLQHTRRGEMLGKGKNSL</sequence>
<proteinExistence type="predicted"/>